<accession>A0A4C1YPM6</accession>
<sequence>MRYITGPTKRHLYRAHKHISCTKTGVDKILPTDTPAGARAEARHAGAGDAHARTAGERHPHTGGSRRIASDFSVDHEHRRAFFRGRCVYVCAFFSRTPPKGVGGRVVGRHTFSGRLGRRHRASFSVSNAHTSPAIGRNEEAKRAQITGRAPMGAAPGGYEKCLMIQPLPTRACTCNYSLDADTDTSDEHLQSKLTATTTSYVFFHDARLVSGIRGAHPTPRFYSLARLSRVWGGCPHSKAGYAAAAMCSGQGTGA</sequence>
<evidence type="ECO:0000256" key="1">
    <source>
        <dbReference type="SAM" id="MobiDB-lite"/>
    </source>
</evidence>
<protein>
    <submittedName>
        <fullName evidence="2">Uncharacterized protein</fullName>
    </submittedName>
</protein>
<proteinExistence type="predicted"/>
<reference evidence="2 3" key="1">
    <citation type="journal article" date="2019" name="Commun. Biol.">
        <title>The bagworm genome reveals a unique fibroin gene that provides high tensile strength.</title>
        <authorList>
            <person name="Kono N."/>
            <person name="Nakamura H."/>
            <person name="Ohtoshi R."/>
            <person name="Tomita M."/>
            <person name="Numata K."/>
            <person name="Arakawa K."/>
        </authorList>
    </citation>
    <scope>NUCLEOTIDE SEQUENCE [LARGE SCALE GENOMIC DNA]</scope>
</reference>
<feature type="region of interest" description="Disordered" evidence="1">
    <location>
        <begin position="39"/>
        <end position="68"/>
    </location>
</feature>
<organism evidence="2 3">
    <name type="scientific">Eumeta variegata</name>
    <name type="common">Bagworm moth</name>
    <name type="synonym">Eumeta japonica</name>
    <dbReference type="NCBI Taxonomy" id="151549"/>
    <lineage>
        <taxon>Eukaryota</taxon>
        <taxon>Metazoa</taxon>
        <taxon>Ecdysozoa</taxon>
        <taxon>Arthropoda</taxon>
        <taxon>Hexapoda</taxon>
        <taxon>Insecta</taxon>
        <taxon>Pterygota</taxon>
        <taxon>Neoptera</taxon>
        <taxon>Endopterygota</taxon>
        <taxon>Lepidoptera</taxon>
        <taxon>Glossata</taxon>
        <taxon>Ditrysia</taxon>
        <taxon>Tineoidea</taxon>
        <taxon>Psychidae</taxon>
        <taxon>Oiketicinae</taxon>
        <taxon>Eumeta</taxon>
    </lineage>
</organism>
<dbReference type="AlphaFoldDB" id="A0A4C1YPM6"/>
<gene>
    <name evidence="2" type="ORF">EVAR_54001_1</name>
</gene>
<comment type="caution">
    <text evidence="2">The sequence shown here is derived from an EMBL/GenBank/DDBJ whole genome shotgun (WGS) entry which is preliminary data.</text>
</comment>
<dbReference type="Proteomes" id="UP000299102">
    <property type="component" value="Unassembled WGS sequence"/>
</dbReference>
<evidence type="ECO:0000313" key="3">
    <source>
        <dbReference type="Proteomes" id="UP000299102"/>
    </source>
</evidence>
<feature type="compositionally biased region" description="Basic and acidic residues" evidence="1">
    <location>
        <begin position="40"/>
        <end position="60"/>
    </location>
</feature>
<evidence type="ECO:0000313" key="2">
    <source>
        <dbReference type="EMBL" id="GBP78216.1"/>
    </source>
</evidence>
<dbReference type="EMBL" id="BGZK01001361">
    <property type="protein sequence ID" value="GBP78216.1"/>
    <property type="molecule type" value="Genomic_DNA"/>
</dbReference>
<keyword evidence="3" id="KW-1185">Reference proteome</keyword>
<name>A0A4C1YPM6_EUMVA</name>